<comment type="caution">
    <text evidence="11">The sequence shown here is derived from an EMBL/GenBank/DDBJ whole genome shotgun (WGS) entry which is preliminary data.</text>
</comment>
<name>A0AAU9KCA9_9CILI</name>
<reference evidence="11" key="1">
    <citation type="submission" date="2021-09" db="EMBL/GenBank/DDBJ databases">
        <authorList>
            <consortium name="AG Swart"/>
            <person name="Singh M."/>
            <person name="Singh A."/>
            <person name="Seah K."/>
            <person name="Emmerich C."/>
        </authorList>
    </citation>
    <scope>NUCLEOTIDE SEQUENCE</scope>
    <source>
        <strain evidence="11">ATCC30299</strain>
    </source>
</reference>
<keyword evidence="8" id="KW-0699">rRNA-binding</keyword>
<comment type="subcellular location">
    <subcellularLocation>
        <location evidence="1">Nucleus</location>
        <location evidence="1">Nucleolus</location>
    </subcellularLocation>
</comment>
<evidence type="ECO:0000256" key="8">
    <source>
        <dbReference type="ARBA" id="ARBA00022730"/>
    </source>
</evidence>
<dbReference type="CDD" id="cd18088">
    <property type="entry name" value="Nep1-like"/>
    <property type="match status" value="1"/>
</dbReference>
<evidence type="ECO:0000256" key="7">
    <source>
        <dbReference type="ARBA" id="ARBA00022691"/>
    </source>
</evidence>
<keyword evidence="4" id="KW-0698">rRNA processing</keyword>
<evidence type="ECO:0000313" key="12">
    <source>
        <dbReference type="Proteomes" id="UP001162131"/>
    </source>
</evidence>
<evidence type="ECO:0000256" key="10">
    <source>
        <dbReference type="ARBA" id="ARBA00023242"/>
    </source>
</evidence>
<evidence type="ECO:0000256" key="3">
    <source>
        <dbReference type="ARBA" id="ARBA00022517"/>
    </source>
</evidence>
<evidence type="ECO:0000256" key="2">
    <source>
        <dbReference type="ARBA" id="ARBA00008115"/>
    </source>
</evidence>
<evidence type="ECO:0000256" key="4">
    <source>
        <dbReference type="ARBA" id="ARBA00022552"/>
    </source>
</evidence>
<dbReference type="PANTHER" id="PTHR12636">
    <property type="entry name" value="NEP1/MRA1"/>
    <property type="match status" value="1"/>
</dbReference>
<evidence type="ECO:0000256" key="5">
    <source>
        <dbReference type="ARBA" id="ARBA00022603"/>
    </source>
</evidence>
<proteinExistence type="inferred from homology"/>
<sequence>MEEEGQKVIFVLEGATLDTAKIKKDGEFVLLNSDDHTNYLKKIGVDPAEYRPDITHQTLLALLDSPLAKAGKIQVYIHTFKNVLIYVSPQLRMPRTYKRFAGLITQLLHTRKIKAADNGKYLMRVIKNPITDHLPVGSIKIGTSVESELTDIFEFVKDPSYQFTSSDPNKAPKTPVFVIGACAHGHPAKEVDYISKAISISNYHLSAACCASRIAFAFEVLWGIV</sequence>
<accession>A0AAU9KCA9</accession>
<evidence type="ECO:0000256" key="1">
    <source>
        <dbReference type="ARBA" id="ARBA00004604"/>
    </source>
</evidence>
<protein>
    <recommendedName>
        <fullName evidence="13">Ribosomal RNA small subunit methyltransferase NEP1</fullName>
    </recommendedName>
</protein>
<dbReference type="GO" id="GO:0070475">
    <property type="term" value="P:rRNA base methylation"/>
    <property type="evidence" value="ECO:0007669"/>
    <property type="project" value="InterPro"/>
</dbReference>
<keyword evidence="5" id="KW-0489">Methyltransferase</keyword>
<dbReference type="InterPro" id="IPR029028">
    <property type="entry name" value="Alpha/beta_knot_MTases"/>
</dbReference>
<dbReference type="InterPro" id="IPR005304">
    <property type="entry name" value="Rbsml_bgen_MeTrfase_EMG1/NEP1"/>
</dbReference>
<organism evidence="11 12">
    <name type="scientific">Blepharisma stoltei</name>
    <dbReference type="NCBI Taxonomy" id="1481888"/>
    <lineage>
        <taxon>Eukaryota</taxon>
        <taxon>Sar</taxon>
        <taxon>Alveolata</taxon>
        <taxon>Ciliophora</taxon>
        <taxon>Postciliodesmatophora</taxon>
        <taxon>Heterotrichea</taxon>
        <taxon>Heterotrichida</taxon>
        <taxon>Blepharismidae</taxon>
        <taxon>Blepharisma</taxon>
    </lineage>
</organism>
<keyword evidence="3" id="KW-0690">Ribosome biogenesis</keyword>
<keyword evidence="6" id="KW-0808">Transferase</keyword>
<dbReference type="Pfam" id="PF03587">
    <property type="entry name" value="EMG1"/>
    <property type="match status" value="1"/>
</dbReference>
<dbReference type="EMBL" id="CAJZBQ010000060">
    <property type="protein sequence ID" value="CAG9334916.1"/>
    <property type="molecule type" value="Genomic_DNA"/>
</dbReference>
<gene>
    <name evidence="11" type="ORF">BSTOLATCC_MIC62500</name>
</gene>
<comment type="similarity">
    <text evidence="2">Belongs to the class IV-like SAM-binding methyltransferase superfamily. RNA methyltransferase NEP1 family.</text>
</comment>
<dbReference type="FunFam" id="3.40.1280.10:FF:000003">
    <property type="entry name" value="Ribosomal RNA small subunit methyltransferase"/>
    <property type="match status" value="1"/>
</dbReference>
<evidence type="ECO:0008006" key="13">
    <source>
        <dbReference type="Google" id="ProtNLM"/>
    </source>
</evidence>
<evidence type="ECO:0000256" key="9">
    <source>
        <dbReference type="ARBA" id="ARBA00022884"/>
    </source>
</evidence>
<dbReference type="Proteomes" id="UP001162131">
    <property type="component" value="Unassembled WGS sequence"/>
</dbReference>
<dbReference type="SUPFAM" id="SSF75217">
    <property type="entry name" value="alpha/beta knot"/>
    <property type="match status" value="1"/>
</dbReference>
<dbReference type="GO" id="GO:0070037">
    <property type="term" value="F:rRNA (pseudouridine) methyltransferase activity"/>
    <property type="evidence" value="ECO:0007669"/>
    <property type="project" value="InterPro"/>
</dbReference>
<keyword evidence="9" id="KW-0694">RNA-binding</keyword>
<dbReference type="PANTHER" id="PTHR12636:SF5">
    <property type="entry name" value="RIBOSOMAL RNA SMALL SUBUNIT METHYLTRANSFERASE NEP1"/>
    <property type="match status" value="1"/>
</dbReference>
<keyword evidence="12" id="KW-1185">Reference proteome</keyword>
<dbReference type="AlphaFoldDB" id="A0AAU9KCA9"/>
<evidence type="ECO:0000256" key="6">
    <source>
        <dbReference type="ARBA" id="ARBA00022679"/>
    </source>
</evidence>
<keyword evidence="10" id="KW-0539">Nucleus</keyword>
<dbReference type="Gene3D" id="3.40.1280.10">
    <property type="match status" value="1"/>
</dbReference>
<dbReference type="GO" id="GO:0019843">
    <property type="term" value="F:rRNA binding"/>
    <property type="evidence" value="ECO:0007669"/>
    <property type="project" value="UniProtKB-KW"/>
</dbReference>
<dbReference type="InterPro" id="IPR029026">
    <property type="entry name" value="tRNA_m1G_MTases_N"/>
</dbReference>
<evidence type="ECO:0000313" key="11">
    <source>
        <dbReference type="EMBL" id="CAG9334916.1"/>
    </source>
</evidence>
<dbReference type="GO" id="GO:0032040">
    <property type="term" value="C:small-subunit processome"/>
    <property type="evidence" value="ECO:0007669"/>
    <property type="project" value="TreeGrafter"/>
</dbReference>
<keyword evidence="7" id="KW-0949">S-adenosyl-L-methionine</keyword>